<evidence type="ECO:0000313" key="4">
    <source>
        <dbReference type="Proteomes" id="UP000621856"/>
    </source>
</evidence>
<evidence type="ECO:0000256" key="1">
    <source>
        <dbReference type="SAM" id="Phobius"/>
    </source>
</evidence>
<reference evidence="2" key="1">
    <citation type="journal article" date="2014" name="Int. J. Syst. Evol. Microbiol.">
        <title>Complete genome sequence of Corynebacterium casei LMG S-19264T (=DSM 44701T), isolated from a smear-ripened cheese.</title>
        <authorList>
            <consortium name="US DOE Joint Genome Institute (JGI-PGF)"/>
            <person name="Walter F."/>
            <person name="Albersmeier A."/>
            <person name="Kalinowski J."/>
            <person name="Ruckert C."/>
        </authorList>
    </citation>
    <scope>NUCLEOTIDE SEQUENCE</scope>
    <source>
        <strain evidence="2">CGMCC 1.14984</strain>
    </source>
</reference>
<name>A0A8J3A1B5_9PROT</name>
<dbReference type="Proteomes" id="UP000818603">
    <property type="component" value="Unassembled WGS sequence"/>
</dbReference>
<proteinExistence type="predicted"/>
<dbReference type="EMBL" id="BMGZ01000001">
    <property type="protein sequence ID" value="GGH92631.1"/>
    <property type="molecule type" value="Genomic_DNA"/>
</dbReference>
<dbReference type="Proteomes" id="UP000621856">
    <property type="component" value="Unassembled WGS sequence"/>
</dbReference>
<accession>A0A8J3A1B5</accession>
<dbReference type="AlphaFoldDB" id="A0A8J3A1B5"/>
<sequence>MKPATIRLWSAIHKWTSLIPTLFLLMLCITGLPLIFHDEIDDALNPDEWQAANPGGPLLDLDTILDRALANRPGEVPLYMSFDIDRPVINVTTGPTPDAPGTQMHFASFDATSGDLVPPKSGGAFMEVILQLHTDMFLGLPGMLFLGAMGALMIVAIISGVVLYTPFMRKLGFGTVRASRKPRIKWLDYHNLLGIVTVAWLTVVGLTGVINTLEAPIIDTWKYNELADLTAGYEEGTVPTPAEMASLDAAVRDAQDAAPGMQLQFVAFPGGDFSTSQHFAVFFHGDTPLTEQIITPALIDARTGALAGIRPMPWYAKALSLSRPLHFGDYGGLPLKILWFVLDVMTIIVLGSGIYLWLTRRKSVPAEVKELREIEGKTA</sequence>
<dbReference type="PANTHER" id="PTHR34219:SF3">
    <property type="entry name" value="BLL7967 PROTEIN"/>
    <property type="match status" value="1"/>
</dbReference>
<dbReference type="PANTHER" id="PTHR34219">
    <property type="entry name" value="IRON-REGULATED INNER MEMBRANE PROTEIN-RELATED"/>
    <property type="match status" value="1"/>
</dbReference>
<keyword evidence="5" id="KW-1185">Reference proteome</keyword>
<feature type="transmembrane region" description="Helical" evidence="1">
    <location>
        <begin position="12"/>
        <end position="36"/>
    </location>
</feature>
<reference evidence="2" key="3">
    <citation type="submission" date="2020-09" db="EMBL/GenBank/DDBJ databases">
        <authorList>
            <person name="Sun Q."/>
            <person name="Zhou Y."/>
        </authorList>
    </citation>
    <scope>NUCLEOTIDE SEQUENCE</scope>
    <source>
        <strain evidence="2">CGMCC 1.14984</strain>
    </source>
</reference>
<dbReference type="Pfam" id="PF03929">
    <property type="entry name" value="PepSY_TM"/>
    <property type="match status" value="1"/>
</dbReference>
<feature type="transmembrane region" description="Helical" evidence="1">
    <location>
        <begin position="189"/>
        <end position="210"/>
    </location>
</feature>
<keyword evidence="1" id="KW-0812">Transmembrane</keyword>
<evidence type="ECO:0000313" key="5">
    <source>
        <dbReference type="Proteomes" id="UP000818603"/>
    </source>
</evidence>
<dbReference type="InterPro" id="IPR005625">
    <property type="entry name" value="PepSY-ass_TM"/>
</dbReference>
<keyword evidence="1" id="KW-0472">Membrane</keyword>
<feature type="transmembrane region" description="Helical" evidence="1">
    <location>
        <begin position="337"/>
        <end position="358"/>
    </location>
</feature>
<evidence type="ECO:0000313" key="3">
    <source>
        <dbReference type="EMBL" id="NHK26534.1"/>
    </source>
</evidence>
<comment type="caution">
    <text evidence="2">The sequence shown here is derived from an EMBL/GenBank/DDBJ whole genome shotgun (WGS) entry which is preliminary data.</text>
</comment>
<dbReference type="EMBL" id="VCJR02000001">
    <property type="protein sequence ID" value="NHK26534.1"/>
    <property type="molecule type" value="Genomic_DNA"/>
</dbReference>
<feature type="transmembrane region" description="Helical" evidence="1">
    <location>
        <begin position="143"/>
        <end position="168"/>
    </location>
</feature>
<dbReference type="RefSeq" id="WP_155136237.1">
    <property type="nucleotide sequence ID" value="NZ_BMGZ01000001.1"/>
</dbReference>
<organism evidence="2 4">
    <name type="scientific">Aquisalinus luteolus</name>
    <dbReference type="NCBI Taxonomy" id="1566827"/>
    <lineage>
        <taxon>Bacteria</taxon>
        <taxon>Pseudomonadati</taxon>
        <taxon>Pseudomonadota</taxon>
        <taxon>Alphaproteobacteria</taxon>
        <taxon>Parvularculales</taxon>
        <taxon>Parvularculaceae</taxon>
        <taxon>Aquisalinus</taxon>
    </lineage>
</organism>
<protein>
    <submittedName>
        <fullName evidence="3">PepSY domain-containing protein</fullName>
    </submittedName>
    <submittedName>
        <fullName evidence="2">Peptidase</fullName>
    </submittedName>
</protein>
<reference evidence="3 5" key="2">
    <citation type="submission" date="2020-02" db="EMBL/GenBank/DDBJ databases">
        <title>Genome sequence of Parvularcula flava strain NH6-79.</title>
        <authorList>
            <person name="Abdul Karim M.H."/>
            <person name="Lam M.Q."/>
            <person name="Chen S.J."/>
            <person name="Yahya A."/>
            <person name="Shahir S."/>
            <person name="Shamsir M.S."/>
            <person name="Chong C.S."/>
        </authorList>
    </citation>
    <scope>NUCLEOTIDE SEQUENCE [LARGE SCALE GENOMIC DNA]</scope>
    <source>
        <strain evidence="3 5">NH6-79</strain>
    </source>
</reference>
<keyword evidence="1" id="KW-1133">Transmembrane helix</keyword>
<evidence type="ECO:0000313" key="2">
    <source>
        <dbReference type="EMBL" id="GGH92631.1"/>
    </source>
</evidence>
<gene>
    <name evidence="3" type="ORF">FF098_001275</name>
    <name evidence="2" type="ORF">GCM10011355_02580</name>
</gene>